<keyword evidence="4 10" id="KW-0812">Transmembrane</keyword>
<dbReference type="GO" id="GO:0030148">
    <property type="term" value="P:sphingolipid biosynthetic process"/>
    <property type="evidence" value="ECO:0007669"/>
    <property type="project" value="TreeGrafter"/>
</dbReference>
<feature type="transmembrane region" description="Helical" evidence="10">
    <location>
        <begin position="186"/>
        <end position="208"/>
    </location>
</feature>
<protein>
    <recommendedName>
        <fullName evidence="10">Elongation of very long chain fatty acids protein</fullName>
        <ecNumber evidence="10">2.3.1.199</ecNumber>
    </recommendedName>
    <alternativeName>
        <fullName evidence="10">Very-long-chain 3-oxoacyl-CoA synthase</fullName>
    </alternativeName>
</protein>
<feature type="transmembrane region" description="Helical" evidence="10">
    <location>
        <begin position="84"/>
        <end position="108"/>
    </location>
</feature>
<keyword evidence="6 10" id="KW-1133">Transmembrane helix</keyword>
<sequence length="282" mass="32176">MPGIPRVLLEVPEMSQLLNLTYDDYGDGIGSQIERDLIKIEPIYLWFRHNPSASLLFSASYLIIVFVLLRIMQDRPGFELKGPLALWNGFLAIFSIYGVCRCAIYAFWEGWRYGFHQAICRGRITSPDEALWEVLFTASKVLEFGDTFFLILRKRPVTFLQVYHHAIVLIFSWYSTAYDNALKTVFGSLNVAVHSVMYTYFSLTAAGVSIPRSIARCITMLQMGQFVAGILIICSAIFFKTTIGCDGPFQGYFLSIAIYISFLILFHNYFAQSQKRHAKKQS</sequence>
<dbReference type="PANTHER" id="PTHR11157">
    <property type="entry name" value="FATTY ACID ACYL TRANSFERASE-RELATED"/>
    <property type="match status" value="1"/>
</dbReference>
<keyword evidence="3 10" id="KW-0808">Transferase</keyword>
<evidence type="ECO:0000256" key="3">
    <source>
        <dbReference type="ARBA" id="ARBA00022679"/>
    </source>
</evidence>
<evidence type="ECO:0000256" key="6">
    <source>
        <dbReference type="ARBA" id="ARBA00022989"/>
    </source>
</evidence>
<dbReference type="InterPro" id="IPR002076">
    <property type="entry name" value="ELO_fam"/>
</dbReference>
<keyword evidence="9 10" id="KW-0275">Fatty acid biosynthesis</keyword>
<reference evidence="11" key="1">
    <citation type="submission" date="2020-11" db="EMBL/GenBank/DDBJ databases">
        <authorList>
            <person name="Tran Van P."/>
        </authorList>
    </citation>
    <scope>NUCLEOTIDE SEQUENCE</scope>
</reference>
<evidence type="ECO:0000256" key="4">
    <source>
        <dbReference type="ARBA" id="ARBA00022692"/>
    </source>
</evidence>
<organism evidence="11">
    <name type="scientific">Cyprideis torosa</name>
    <dbReference type="NCBI Taxonomy" id="163714"/>
    <lineage>
        <taxon>Eukaryota</taxon>
        <taxon>Metazoa</taxon>
        <taxon>Ecdysozoa</taxon>
        <taxon>Arthropoda</taxon>
        <taxon>Crustacea</taxon>
        <taxon>Oligostraca</taxon>
        <taxon>Ostracoda</taxon>
        <taxon>Podocopa</taxon>
        <taxon>Podocopida</taxon>
        <taxon>Cytherocopina</taxon>
        <taxon>Cytheroidea</taxon>
        <taxon>Cytherideidae</taxon>
        <taxon>Cyprideis</taxon>
    </lineage>
</organism>
<comment type="similarity">
    <text evidence="10">Belongs to the ELO family.</text>
</comment>
<dbReference type="GO" id="GO:0034626">
    <property type="term" value="P:fatty acid elongation, polyunsaturated fatty acid"/>
    <property type="evidence" value="ECO:0007669"/>
    <property type="project" value="TreeGrafter"/>
</dbReference>
<feature type="transmembrane region" description="Helical" evidence="10">
    <location>
        <begin position="251"/>
        <end position="271"/>
    </location>
</feature>
<dbReference type="GO" id="GO:0042761">
    <property type="term" value="P:very long-chain fatty acid biosynthetic process"/>
    <property type="evidence" value="ECO:0007669"/>
    <property type="project" value="TreeGrafter"/>
</dbReference>
<feature type="transmembrane region" description="Helical" evidence="10">
    <location>
        <begin position="53"/>
        <end position="72"/>
    </location>
</feature>
<dbReference type="GO" id="GO:0034625">
    <property type="term" value="P:fatty acid elongation, monounsaturated fatty acid"/>
    <property type="evidence" value="ECO:0007669"/>
    <property type="project" value="TreeGrafter"/>
</dbReference>
<dbReference type="GO" id="GO:0009922">
    <property type="term" value="F:fatty acid elongase activity"/>
    <property type="evidence" value="ECO:0007669"/>
    <property type="project" value="UniProtKB-EC"/>
</dbReference>
<keyword evidence="7 10" id="KW-0443">Lipid metabolism</keyword>
<dbReference type="EC" id="2.3.1.199" evidence="10"/>
<feature type="transmembrane region" description="Helical" evidence="10">
    <location>
        <begin position="220"/>
        <end position="239"/>
    </location>
</feature>
<evidence type="ECO:0000256" key="5">
    <source>
        <dbReference type="ARBA" id="ARBA00022832"/>
    </source>
</evidence>
<keyword evidence="2 10" id="KW-0444">Lipid biosynthesis</keyword>
<evidence type="ECO:0000256" key="7">
    <source>
        <dbReference type="ARBA" id="ARBA00023098"/>
    </source>
</evidence>
<comment type="subcellular location">
    <subcellularLocation>
        <location evidence="1">Membrane</location>
        <topology evidence="1">Multi-pass membrane protein</topology>
    </subcellularLocation>
</comment>
<evidence type="ECO:0000313" key="11">
    <source>
        <dbReference type="EMBL" id="CAD7228291.1"/>
    </source>
</evidence>
<evidence type="ECO:0000256" key="10">
    <source>
        <dbReference type="RuleBase" id="RU361115"/>
    </source>
</evidence>
<feature type="transmembrane region" description="Helical" evidence="10">
    <location>
        <begin position="157"/>
        <end position="174"/>
    </location>
</feature>
<accession>A0A7R8WG46</accession>
<dbReference type="GO" id="GO:0019367">
    <property type="term" value="P:fatty acid elongation, saturated fatty acid"/>
    <property type="evidence" value="ECO:0007669"/>
    <property type="project" value="TreeGrafter"/>
</dbReference>
<evidence type="ECO:0000256" key="2">
    <source>
        <dbReference type="ARBA" id="ARBA00022516"/>
    </source>
</evidence>
<dbReference type="Pfam" id="PF01151">
    <property type="entry name" value="ELO"/>
    <property type="match status" value="1"/>
</dbReference>
<proteinExistence type="inferred from homology"/>
<evidence type="ECO:0000256" key="8">
    <source>
        <dbReference type="ARBA" id="ARBA00023136"/>
    </source>
</evidence>
<dbReference type="EMBL" id="OB661468">
    <property type="protein sequence ID" value="CAD7228291.1"/>
    <property type="molecule type" value="Genomic_DNA"/>
</dbReference>
<dbReference type="GO" id="GO:0005789">
    <property type="term" value="C:endoplasmic reticulum membrane"/>
    <property type="evidence" value="ECO:0007669"/>
    <property type="project" value="TreeGrafter"/>
</dbReference>
<evidence type="ECO:0000256" key="9">
    <source>
        <dbReference type="ARBA" id="ARBA00023160"/>
    </source>
</evidence>
<dbReference type="OrthoDB" id="10259681at2759"/>
<gene>
    <name evidence="11" type="ORF">CTOB1V02_LOCUS6178</name>
</gene>
<keyword evidence="5 10" id="KW-0276">Fatty acid metabolism</keyword>
<dbReference type="AlphaFoldDB" id="A0A7R8WG46"/>
<comment type="catalytic activity">
    <reaction evidence="10">
        <text>a very-long-chain acyl-CoA + malonyl-CoA + H(+) = a very-long-chain 3-oxoacyl-CoA + CO2 + CoA</text>
        <dbReference type="Rhea" id="RHEA:32727"/>
        <dbReference type="ChEBI" id="CHEBI:15378"/>
        <dbReference type="ChEBI" id="CHEBI:16526"/>
        <dbReference type="ChEBI" id="CHEBI:57287"/>
        <dbReference type="ChEBI" id="CHEBI:57384"/>
        <dbReference type="ChEBI" id="CHEBI:90725"/>
        <dbReference type="ChEBI" id="CHEBI:90736"/>
        <dbReference type="EC" id="2.3.1.199"/>
    </reaction>
</comment>
<dbReference type="PANTHER" id="PTHR11157:SF17">
    <property type="entry name" value="ELONGATION OF VERY LONG CHAIN FATTY ACIDS PROTEIN 6"/>
    <property type="match status" value="1"/>
</dbReference>
<keyword evidence="8 10" id="KW-0472">Membrane</keyword>
<name>A0A7R8WG46_9CRUS</name>
<evidence type="ECO:0000256" key="1">
    <source>
        <dbReference type="ARBA" id="ARBA00004141"/>
    </source>
</evidence>